<comment type="caution">
    <text evidence="2">The sequence shown here is derived from an EMBL/GenBank/DDBJ whole genome shotgun (WGS) entry which is preliminary data.</text>
</comment>
<evidence type="ECO:0000259" key="1">
    <source>
        <dbReference type="Pfam" id="PF09995"/>
    </source>
</evidence>
<evidence type="ECO:0000313" key="2">
    <source>
        <dbReference type="EMBL" id="KAK3956135.1"/>
    </source>
</evidence>
<dbReference type="PANTHER" id="PTHR36151:SF3">
    <property type="entry name" value="ER-BOUND OXYGENASE MPAB_MPAB'_RUBBER OXYGENASE CATALYTIC DOMAIN-CONTAINING PROTEIN"/>
    <property type="match status" value="1"/>
</dbReference>
<dbReference type="Pfam" id="PF09995">
    <property type="entry name" value="MPAB_Lcp_cat"/>
    <property type="match status" value="1"/>
</dbReference>
<gene>
    <name evidence="2" type="ORF">QBC32DRAFT_203832</name>
</gene>
<dbReference type="Proteomes" id="UP001303222">
    <property type="component" value="Unassembled WGS sequence"/>
</dbReference>
<evidence type="ECO:0000313" key="3">
    <source>
        <dbReference type="Proteomes" id="UP001303222"/>
    </source>
</evidence>
<dbReference type="AlphaFoldDB" id="A0AAN6SJP1"/>
<feature type="domain" description="ER-bound oxygenase mpaB/mpaB'/Rubber oxygenase catalytic" evidence="1">
    <location>
        <begin position="3"/>
        <end position="247"/>
    </location>
</feature>
<name>A0AAN6SJP1_9PEZI</name>
<reference evidence="2" key="2">
    <citation type="submission" date="2023-06" db="EMBL/GenBank/DDBJ databases">
        <authorList>
            <consortium name="Lawrence Berkeley National Laboratory"/>
            <person name="Mondo S.J."/>
            <person name="Hensen N."/>
            <person name="Bonometti L."/>
            <person name="Westerberg I."/>
            <person name="Brannstrom I.O."/>
            <person name="Guillou S."/>
            <person name="Cros-Aarteil S."/>
            <person name="Calhoun S."/>
            <person name="Haridas S."/>
            <person name="Kuo A."/>
            <person name="Pangilinan J."/>
            <person name="Riley R."/>
            <person name="Labutti K."/>
            <person name="Andreopoulos B."/>
            <person name="Lipzen A."/>
            <person name="Chen C."/>
            <person name="Yanf M."/>
            <person name="Daum C."/>
            <person name="Ng V."/>
            <person name="Clum A."/>
            <person name="Steindorff A."/>
            <person name="Ohm R."/>
            <person name="Martin F."/>
            <person name="Silar P."/>
            <person name="Natvig D."/>
            <person name="Lalanne C."/>
            <person name="Gautier V."/>
            <person name="Ament-Velasquez S.L."/>
            <person name="Kruys A."/>
            <person name="Hutchinson M.I."/>
            <person name="Powell A.J."/>
            <person name="Barry K."/>
            <person name="Miller A.N."/>
            <person name="Grigoriev I.V."/>
            <person name="Debuchy R."/>
            <person name="Gladieux P."/>
            <person name="Thoren M.H."/>
            <person name="Johannesson H."/>
        </authorList>
    </citation>
    <scope>NUCLEOTIDE SEQUENCE</scope>
    <source>
        <strain evidence="2">CBS 626.80</strain>
    </source>
</reference>
<dbReference type="GO" id="GO:0016491">
    <property type="term" value="F:oxidoreductase activity"/>
    <property type="evidence" value="ECO:0007669"/>
    <property type="project" value="InterPro"/>
</dbReference>
<feature type="non-terminal residue" evidence="2">
    <location>
        <position position="1"/>
    </location>
</feature>
<proteinExistence type="predicted"/>
<keyword evidence="3" id="KW-1185">Reference proteome</keyword>
<sequence>LLLWSGGPYALLLQISHPSVALGSCRHSRFATSSKSSSELSSKCSSSNLEVTLSRLRRTTAYILAVAIGTPEQKTVIVEMVRKQHAFVRGTGKTVEGNEQIKYDAADGELQKWVAATLFMGVCKAKESFGWSCKAKEERWKLCKAHREYAIALNMPSEMWPRSMEEFDVYVEETMQERLVVTEEARKLARILLRDVAVPWWMSWVLPLARVFMACWLPSGLREGYGLPDPKGWWVSGCYAVLVWAVALVDLVTPRVVNDAAFELMRRGMEKAVEGIQMMGRWTI</sequence>
<organism evidence="2 3">
    <name type="scientific">Pseudoneurospora amorphoporcata</name>
    <dbReference type="NCBI Taxonomy" id="241081"/>
    <lineage>
        <taxon>Eukaryota</taxon>
        <taxon>Fungi</taxon>
        <taxon>Dikarya</taxon>
        <taxon>Ascomycota</taxon>
        <taxon>Pezizomycotina</taxon>
        <taxon>Sordariomycetes</taxon>
        <taxon>Sordariomycetidae</taxon>
        <taxon>Sordariales</taxon>
        <taxon>Sordariaceae</taxon>
        <taxon>Pseudoneurospora</taxon>
    </lineage>
</organism>
<dbReference type="PANTHER" id="PTHR36151">
    <property type="entry name" value="BLR2777 PROTEIN"/>
    <property type="match status" value="1"/>
</dbReference>
<dbReference type="EMBL" id="MU859069">
    <property type="protein sequence ID" value="KAK3956135.1"/>
    <property type="molecule type" value="Genomic_DNA"/>
</dbReference>
<accession>A0AAN6SJP1</accession>
<reference evidence="2" key="1">
    <citation type="journal article" date="2023" name="Mol. Phylogenet. Evol.">
        <title>Genome-scale phylogeny and comparative genomics of the fungal order Sordariales.</title>
        <authorList>
            <person name="Hensen N."/>
            <person name="Bonometti L."/>
            <person name="Westerberg I."/>
            <person name="Brannstrom I.O."/>
            <person name="Guillou S."/>
            <person name="Cros-Aarteil S."/>
            <person name="Calhoun S."/>
            <person name="Haridas S."/>
            <person name="Kuo A."/>
            <person name="Mondo S."/>
            <person name="Pangilinan J."/>
            <person name="Riley R."/>
            <person name="LaButti K."/>
            <person name="Andreopoulos B."/>
            <person name="Lipzen A."/>
            <person name="Chen C."/>
            <person name="Yan M."/>
            <person name="Daum C."/>
            <person name="Ng V."/>
            <person name="Clum A."/>
            <person name="Steindorff A."/>
            <person name="Ohm R.A."/>
            <person name="Martin F."/>
            <person name="Silar P."/>
            <person name="Natvig D.O."/>
            <person name="Lalanne C."/>
            <person name="Gautier V."/>
            <person name="Ament-Velasquez S.L."/>
            <person name="Kruys A."/>
            <person name="Hutchinson M.I."/>
            <person name="Powell A.J."/>
            <person name="Barry K."/>
            <person name="Miller A.N."/>
            <person name="Grigoriev I.V."/>
            <person name="Debuchy R."/>
            <person name="Gladieux P."/>
            <person name="Hiltunen Thoren M."/>
            <person name="Johannesson H."/>
        </authorList>
    </citation>
    <scope>NUCLEOTIDE SEQUENCE</scope>
    <source>
        <strain evidence="2">CBS 626.80</strain>
    </source>
</reference>
<dbReference type="InterPro" id="IPR018713">
    <property type="entry name" value="MPAB/Lcp_cat_dom"/>
</dbReference>
<protein>
    <recommendedName>
        <fullName evidence="1">ER-bound oxygenase mpaB/mpaB'/Rubber oxygenase catalytic domain-containing protein</fullName>
    </recommendedName>
</protein>